<comment type="caution">
    <text evidence="2">The sequence shown here is derived from an EMBL/GenBank/DDBJ whole genome shotgun (WGS) entry which is preliminary data.</text>
</comment>
<gene>
    <name evidence="2" type="ORF">J2Z37_002838</name>
</gene>
<dbReference type="EMBL" id="JAGGKT010000008">
    <property type="protein sequence ID" value="MBP1932827.1"/>
    <property type="molecule type" value="Genomic_DNA"/>
</dbReference>
<dbReference type="RefSeq" id="WP_209810864.1">
    <property type="nucleotide sequence ID" value="NZ_JAGGKT010000008.1"/>
</dbReference>
<evidence type="ECO:0000313" key="3">
    <source>
        <dbReference type="Proteomes" id="UP001519343"/>
    </source>
</evidence>
<reference evidence="2 3" key="1">
    <citation type="submission" date="2021-03" db="EMBL/GenBank/DDBJ databases">
        <title>Genomic Encyclopedia of Type Strains, Phase IV (KMG-IV): sequencing the most valuable type-strain genomes for metagenomic binning, comparative biology and taxonomic classification.</title>
        <authorList>
            <person name="Goeker M."/>
        </authorList>
    </citation>
    <scope>NUCLEOTIDE SEQUENCE [LARGE SCALE GENOMIC DNA]</scope>
    <source>
        <strain evidence="2 3">DSM 24738</strain>
    </source>
</reference>
<keyword evidence="3" id="KW-1185">Reference proteome</keyword>
<evidence type="ECO:0000313" key="2">
    <source>
        <dbReference type="EMBL" id="MBP1932827.1"/>
    </source>
</evidence>
<keyword evidence="1" id="KW-1133">Transmembrane helix</keyword>
<sequence>MLMDERGFGYVEVLFAIFFVSVFLLLAFTHYEQILIIERRIQEKWDVFWLVKNEVALWKKDLPREDGNFNDYYTVHVQESWLSTNIKEGEFTVSWTEENSLKTISITAYKLVSH</sequence>
<dbReference type="Proteomes" id="UP001519343">
    <property type="component" value="Unassembled WGS sequence"/>
</dbReference>
<proteinExistence type="predicted"/>
<protein>
    <submittedName>
        <fullName evidence="2">Competence protein ComGC</fullName>
    </submittedName>
</protein>
<organism evidence="2 3">
    <name type="scientific">Ammoniphilus resinae</name>
    <dbReference type="NCBI Taxonomy" id="861532"/>
    <lineage>
        <taxon>Bacteria</taxon>
        <taxon>Bacillati</taxon>
        <taxon>Bacillota</taxon>
        <taxon>Bacilli</taxon>
        <taxon>Bacillales</taxon>
        <taxon>Paenibacillaceae</taxon>
        <taxon>Aneurinibacillus group</taxon>
        <taxon>Ammoniphilus</taxon>
    </lineage>
</organism>
<accession>A0ABS4GS26</accession>
<feature type="transmembrane region" description="Helical" evidence="1">
    <location>
        <begin position="13"/>
        <end position="31"/>
    </location>
</feature>
<evidence type="ECO:0000256" key="1">
    <source>
        <dbReference type="SAM" id="Phobius"/>
    </source>
</evidence>
<name>A0ABS4GS26_9BACL</name>
<keyword evidence="1" id="KW-0472">Membrane</keyword>
<keyword evidence="1" id="KW-0812">Transmembrane</keyword>